<proteinExistence type="inferred from homology"/>
<keyword evidence="5" id="KW-0812">Transmembrane</keyword>
<feature type="signal peptide" evidence="8">
    <location>
        <begin position="1"/>
        <end position="28"/>
    </location>
</feature>
<evidence type="ECO:0000256" key="2">
    <source>
        <dbReference type="ARBA" id="ARBA00007613"/>
    </source>
</evidence>
<dbReference type="SUPFAM" id="SSF56954">
    <property type="entry name" value="Outer membrane efflux proteins (OEP)"/>
    <property type="match status" value="1"/>
</dbReference>
<dbReference type="RefSeq" id="WP_221239637.1">
    <property type="nucleotide sequence ID" value="NZ_JACHOW010000001.1"/>
</dbReference>
<dbReference type="GO" id="GO:0009279">
    <property type="term" value="C:cell outer membrane"/>
    <property type="evidence" value="ECO:0007669"/>
    <property type="project" value="UniProtKB-SubCell"/>
</dbReference>
<keyword evidence="8" id="KW-0732">Signal</keyword>
<dbReference type="InterPro" id="IPR003423">
    <property type="entry name" value="OMP_efflux"/>
</dbReference>
<dbReference type="EMBL" id="JACHIA010000001">
    <property type="protein sequence ID" value="MBB6069063.1"/>
    <property type="molecule type" value="Genomic_DNA"/>
</dbReference>
<keyword evidence="7" id="KW-0998">Cell outer membrane</keyword>
<dbReference type="Gene3D" id="1.20.1600.10">
    <property type="entry name" value="Outer membrane efflux proteins (OEP)"/>
    <property type="match status" value="1"/>
</dbReference>
<accession>A0A841GV31</accession>
<keyword evidence="3" id="KW-0813">Transport</keyword>
<keyword evidence="6" id="KW-0472">Membrane</keyword>
<evidence type="ECO:0000256" key="4">
    <source>
        <dbReference type="ARBA" id="ARBA00022452"/>
    </source>
</evidence>
<dbReference type="Pfam" id="PF02321">
    <property type="entry name" value="OEP"/>
    <property type="match status" value="1"/>
</dbReference>
<evidence type="ECO:0000256" key="7">
    <source>
        <dbReference type="ARBA" id="ARBA00023237"/>
    </source>
</evidence>
<dbReference type="GO" id="GO:0015288">
    <property type="term" value="F:porin activity"/>
    <property type="evidence" value="ECO:0007669"/>
    <property type="project" value="TreeGrafter"/>
</dbReference>
<protein>
    <submittedName>
        <fullName evidence="9">Outer membrane protein TolC</fullName>
    </submittedName>
</protein>
<dbReference type="Proteomes" id="UP000582837">
    <property type="component" value="Unassembled WGS sequence"/>
</dbReference>
<dbReference type="PANTHER" id="PTHR30026">
    <property type="entry name" value="OUTER MEMBRANE PROTEIN TOLC"/>
    <property type="match status" value="1"/>
</dbReference>
<dbReference type="GO" id="GO:0015562">
    <property type="term" value="F:efflux transmembrane transporter activity"/>
    <property type="evidence" value="ECO:0007669"/>
    <property type="project" value="InterPro"/>
</dbReference>
<evidence type="ECO:0000256" key="1">
    <source>
        <dbReference type="ARBA" id="ARBA00004442"/>
    </source>
</evidence>
<evidence type="ECO:0000313" key="10">
    <source>
        <dbReference type="Proteomes" id="UP000582837"/>
    </source>
</evidence>
<evidence type="ECO:0000256" key="6">
    <source>
        <dbReference type="ARBA" id="ARBA00023136"/>
    </source>
</evidence>
<keyword evidence="10" id="KW-1185">Reference proteome</keyword>
<feature type="chain" id="PRO_5032282277" evidence="8">
    <location>
        <begin position="29"/>
        <end position="462"/>
    </location>
</feature>
<evidence type="ECO:0000256" key="5">
    <source>
        <dbReference type="ARBA" id="ARBA00022692"/>
    </source>
</evidence>
<comment type="caution">
    <text evidence="9">The sequence shown here is derived from an EMBL/GenBank/DDBJ whole genome shotgun (WGS) entry which is preliminary data.</text>
</comment>
<name>A0A841GV31_9BACT</name>
<organism evidence="9 10">
    <name type="scientific">Longimicrobium terrae</name>
    <dbReference type="NCBI Taxonomy" id="1639882"/>
    <lineage>
        <taxon>Bacteria</taxon>
        <taxon>Pseudomonadati</taxon>
        <taxon>Gemmatimonadota</taxon>
        <taxon>Longimicrobiia</taxon>
        <taxon>Longimicrobiales</taxon>
        <taxon>Longimicrobiaceae</taxon>
        <taxon>Longimicrobium</taxon>
    </lineage>
</organism>
<evidence type="ECO:0000313" key="9">
    <source>
        <dbReference type="EMBL" id="MBB6069063.1"/>
    </source>
</evidence>
<reference evidence="9 10" key="1">
    <citation type="submission" date="2020-08" db="EMBL/GenBank/DDBJ databases">
        <title>Genomic Encyclopedia of Type Strains, Phase IV (KMG-IV): sequencing the most valuable type-strain genomes for metagenomic binning, comparative biology and taxonomic classification.</title>
        <authorList>
            <person name="Goeker M."/>
        </authorList>
    </citation>
    <scope>NUCLEOTIDE SEQUENCE [LARGE SCALE GENOMIC DNA]</scope>
    <source>
        <strain evidence="9 10">DSM 29007</strain>
    </source>
</reference>
<keyword evidence="4" id="KW-1134">Transmembrane beta strand</keyword>
<evidence type="ECO:0000256" key="8">
    <source>
        <dbReference type="SAM" id="SignalP"/>
    </source>
</evidence>
<dbReference type="AlphaFoldDB" id="A0A841GV31"/>
<comment type="subcellular location">
    <subcellularLocation>
        <location evidence="1">Cell outer membrane</location>
    </subcellularLocation>
</comment>
<gene>
    <name evidence="9" type="ORF">HNQ61_000674</name>
</gene>
<dbReference type="PANTHER" id="PTHR30026:SF21">
    <property type="entry name" value="SLR1270 PROTEIN"/>
    <property type="match status" value="1"/>
</dbReference>
<dbReference type="GO" id="GO:1990281">
    <property type="term" value="C:efflux pump complex"/>
    <property type="evidence" value="ECO:0007669"/>
    <property type="project" value="TreeGrafter"/>
</dbReference>
<evidence type="ECO:0000256" key="3">
    <source>
        <dbReference type="ARBA" id="ARBA00022448"/>
    </source>
</evidence>
<comment type="similarity">
    <text evidence="2">Belongs to the outer membrane factor (OMF) (TC 1.B.17) family.</text>
</comment>
<sequence length="462" mass="49578">MTHVRRTRRIGAAALFLFLAIPAARARAQETPAGPGVLTLEQAVRRGVAASPAIQEAQAQQRTTQAGRWEGWGRLLPTVQMQVGLVQTGVLQRTVSDPITGGIVNLPDSLIDLRNSYGTDAALTARWQIIDPSAMMQIRAANAEAAAGDRTLDGARARIAAEITLAYLDALEAQALLDLRTAEKERADELLRIAEGRLSVGSVPELDVLQARLGVGDAELALMEAQTTSQTRRLALQQYLGPDAPLSGPLAEPAIPDAASLPDADALRRRVVDESGELAALRASRSAAGLARSAERLRLIPTVSVWAQWVRSEYGATRDALTYQPRNELGVYGVNFTWDLLEQPGVRLGARRRTGAAVQAAEARLAVRRAGLARDVEIAVGTLGRAALLRERSAANVVLAARQREAAVERYRLGLAPIVERLQAEGLAREAERQAVAARFAPLRALAELQRASGAPVLPYGY</sequence>
<dbReference type="InterPro" id="IPR051906">
    <property type="entry name" value="TolC-like"/>
</dbReference>